<dbReference type="RefSeq" id="WP_149544144.1">
    <property type="nucleotide sequence ID" value="NZ_VTPS01000001.1"/>
</dbReference>
<organism evidence="1 2">
    <name type="scientific">Calorimonas adulescens</name>
    <dbReference type="NCBI Taxonomy" id="2606906"/>
    <lineage>
        <taxon>Bacteria</taxon>
        <taxon>Bacillati</taxon>
        <taxon>Bacillota</taxon>
        <taxon>Clostridia</taxon>
        <taxon>Thermoanaerobacterales</taxon>
        <taxon>Thermoanaerobacteraceae</taxon>
        <taxon>Calorimonas</taxon>
    </lineage>
</organism>
<keyword evidence="2" id="KW-1185">Reference proteome</keyword>
<comment type="caution">
    <text evidence="1">The sequence shown here is derived from an EMBL/GenBank/DDBJ whole genome shotgun (WGS) entry which is preliminary data.</text>
</comment>
<gene>
    <name evidence="1" type="ORF">FWJ32_01195</name>
</gene>
<dbReference type="EMBL" id="VTPS01000001">
    <property type="protein sequence ID" value="TZE83526.1"/>
    <property type="molecule type" value="Genomic_DNA"/>
</dbReference>
<evidence type="ECO:0000313" key="2">
    <source>
        <dbReference type="Proteomes" id="UP000322976"/>
    </source>
</evidence>
<protein>
    <submittedName>
        <fullName evidence="1">Uncharacterized protein</fullName>
    </submittedName>
</protein>
<evidence type="ECO:0000313" key="1">
    <source>
        <dbReference type="EMBL" id="TZE83526.1"/>
    </source>
</evidence>
<name>A0A5D8QI31_9THEO</name>
<reference evidence="1 2" key="1">
    <citation type="submission" date="2019-08" db="EMBL/GenBank/DDBJ databases">
        <title>Calorimonas adulescens gen. nov., sp. nov., an anaerobic thermophilic bacterium from Sakhalin hot spring.</title>
        <authorList>
            <person name="Khomyakova M.A."/>
            <person name="Merkel A.Y."/>
            <person name="Novikov A."/>
            <person name="Bonch-Osmolovskaya E.A."/>
            <person name="Slobodkin A.I."/>
        </authorList>
    </citation>
    <scope>NUCLEOTIDE SEQUENCE [LARGE SCALE GENOMIC DNA]</scope>
    <source>
        <strain evidence="1 2">A05MB</strain>
    </source>
</reference>
<proteinExistence type="predicted"/>
<sequence>MAYGRTFWLNHVVDPATQQVIQQGTPQDQDRFNNIEEGVFAGDAMALEAIRMARLLKDKTDGLTGEKKTVELTNTQKYPFNNSIQTVSLATSRNTQDYTVYAEIVSYENGGVGSIEITEKLLNGFKIAFTGAASRVVVNCYIQGGI</sequence>
<accession>A0A5D8QI31</accession>
<dbReference type="AlphaFoldDB" id="A0A5D8QI31"/>
<dbReference type="Proteomes" id="UP000322976">
    <property type="component" value="Unassembled WGS sequence"/>
</dbReference>